<dbReference type="Gene3D" id="3.40.50.10140">
    <property type="entry name" value="Toll/interleukin-1 receptor homology (TIR) domain"/>
    <property type="match status" value="1"/>
</dbReference>
<dbReference type="InterPro" id="IPR000157">
    <property type="entry name" value="TIR_dom"/>
</dbReference>
<evidence type="ECO:0000259" key="1">
    <source>
        <dbReference type="PROSITE" id="PS50104"/>
    </source>
</evidence>
<dbReference type="Pfam" id="PF13676">
    <property type="entry name" value="TIR_2"/>
    <property type="match status" value="1"/>
</dbReference>
<keyword evidence="3" id="KW-1185">Reference proteome</keyword>
<dbReference type="GO" id="GO:0007165">
    <property type="term" value="P:signal transduction"/>
    <property type="evidence" value="ECO:0007669"/>
    <property type="project" value="InterPro"/>
</dbReference>
<proteinExistence type="predicted"/>
<dbReference type="Proteomes" id="UP000503482">
    <property type="component" value="Chromosome"/>
</dbReference>
<dbReference type="RefSeq" id="WP_128358976.1">
    <property type="nucleotide sequence ID" value="NZ_CP053840.1"/>
</dbReference>
<feature type="domain" description="TIR" evidence="1">
    <location>
        <begin position="134"/>
        <end position="261"/>
    </location>
</feature>
<dbReference type="AlphaFoldDB" id="A0AAE7B7K2"/>
<organism evidence="2 3">
    <name type="scientific">Arcobacter venerupis</name>
    <dbReference type="NCBI Taxonomy" id="1054033"/>
    <lineage>
        <taxon>Bacteria</taxon>
        <taxon>Pseudomonadati</taxon>
        <taxon>Campylobacterota</taxon>
        <taxon>Epsilonproteobacteria</taxon>
        <taxon>Campylobacterales</taxon>
        <taxon>Arcobacteraceae</taxon>
        <taxon>Arcobacter</taxon>
    </lineage>
</organism>
<reference evidence="2 3" key="1">
    <citation type="submission" date="2020-05" db="EMBL/GenBank/DDBJ databases">
        <title>Complete genome sequencing of Campylobacter and Arcobacter type strains.</title>
        <authorList>
            <person name="Miller W.G."/>
            <person name="Yee E."/>
        </authorList>
    </citation>
    <scope>NUCLEOTIDE SEQUENCE [LARGE SCALE GENOMIC DNA]</scope>
    <source>
        <strain evidence="2 3">LMG 26156</strain>
    </source>
</reference>
<sequence length="263" mass="31495">MILQKICYQCDYGNREKLKEPIRELVTKYSNVDLGILPFVNNNIYQLEFYLIIEFEKKEFEKDIRKTIEPFVIKELTSVSSLYLYEHIGKGRRFNFMNHIFPDQIDMFFKEFFIWPERKNLIDIGYSFDNSMFPPNTVFFSYSDINKKDLETIYSYLLGENLPVFFDLNNITLGSNINSTIEDSIKDCKGIVFFINQKFLNSKWCKKEEDLAYSNNKKIVYIIDQNLDKKEKERFNNILHIEQDFNSFDHLLIVKKILEIFNA</sequence>
<evidence type="ECO:0000313" key="2">
    <source>
        <dbReference type="EMBL" id="QKF66556.1"/>
    </source>
</evidence>
<name>A0AAE7B7K2_9BACT</name>
<evidence type="ECO:0000313" key="3">
    <source>
        <dbReference type="Proteomes" id="UP000503482"/>
    </source>
</evidence>
<gene>
    <name evidence="2" type="ORF">AVENP_1000</name>
</gene>
<protein>
    <submittedName>
        <fullName evidence="2">TIR domain-containing protein</fullName>
    </submittedName>
</protein>
<dbReference type="EMBL" id="CP053840">
    <property type="protein sequence ID" value="QKF66556.1"/>
    <property type="molecule type" value="Genomic_DNA"/>
</dbReference>
<dbReference type="KEGG" id="avp:AVENP_1000"/>
<dbReference type="PROSITE" id="PS50104">
    <property type="entry name" value="TIR"/>
    <property type="match status" value="1"/>
</dbReference>
<dbReference type="SUPFAM" id="SSF52200">
    <property type="entry name" value="Toll/Interleukin receptor TIR domain"/>
    <property type="match status" value="1"/>
</dbReference>
<dbReference type="InterPro" id="IPR035897">
    <property type="entry name" value="Toll_tir_struct_dom_sf"/>
</dbReference>
<accession>A0AAE7B7K2</accession>